<feature type="region of interest" description="Disordered" evidence="1">
    <location>
        <begin position="88"/>
        <end position="137"/>
    </location>
</feature>
<evidence type="ECO:0000313" key="2">
    <source>
        <dbReference type="EMBL" id="KYN31504.1"/>
    </source>
</evidence>
<feature type="non-terminal residue" evidence="2">
    <location>
        <position position="1"/>
    </location>
</feature>
<evidence type="ECO:0000313" key="3">
    <source>
        <dbReference type="Proteomes" id="UP000078541"/>
    </source>
</evidence>
<dbReference type="Proteomes" id="UP000078541">
    <property type="component" value="Unassembled WGS sequence"/>
</dbReference>
<sequence length="137" mass="15685">KRLEGLVTCALEWSYDKRPSFIIKERLERDGIVGATSVHGIPLVLHRRIQRKNGRPRRFAGEIAQQESPLAKQSVGSFVDYPRVTDRTARGQSKQVVSLHFARSAAERRDERERERERGGERGREIVAVGHRAPFRS</sequence>
<dbReference type="AlphaFoldDB" id="A0A195EUE7"/>
<dbReference type="EMBL" id="KQ981979">
    <property type="protein sequence ID" value="KYN31504.1"/>
    <property type="molecule type" value="Genomic_DNA"/>
</dbReference>
<gene>
    <name evidence="2" type="ORF">ALC56_14385</name>
</gene>
<evidence type="ECO:0000256" key="1">
    <source>
        <dbReference type="SAM" id="MobiDB-lite"/>
    </source>
</evidence>
<protein>
    <submittedName>
        <fullName evidence="2">Uncharacterized protein</fullName>
    </submittedName>
</protein>
<reference evidence="2 3" key="1">
    <citation type="submission" date="2016-03" db="EMBL/GenBank/DDBJ databases">
        <title>Trachymyrmex septentrionalis WGS genome.</title>
        <authorList>
            <person name="Nygaard S."/>
            <person name="Hu H."/>
            <person name="Boomsma J."/>
            <person name="Zhang G."/>
        </authorList>
    </citation>
    <scope>NUCLEOTIDE SEQUENCE [LARGE SCALE GENOMIC DNA]</scope>
    <source>
        <strain evidence="2">Tsep2-gDNA-1</strain>
        <tissue evidence="2">Whole body</tissue>
    </source>
</reference>
<feature type="compositionally biased region" description="Basic and acidic residues" evidence="1">
    <location>
        <begin position="105"/>
        <end position="125"/>
    </location>
</feature>
<proteinExistence type="predicted"/>
<organism evidence="2 3">
    <name type="scientific">Trachymyrmex septentrionalis</name>
    <dbReference type="NCBI Taxonomy" id="34720"/>
    <lineage>
        <taxon>Eukaryota</taxon>
        <taxon>Metazoa</taxon>
        <taxon>Ecdysozoa</taxon>
        <taxon>Arthropoda</taxon>
        <taxon>Hexapoda</taxon>
        <taxon>Insecta</taxon>
        <taxon>Pterygota</taxon>
        <taxon>Neoptera</taxon>
        <taxon>Endopterygota</taxon>
        <taxon>Hymenoptera</taxon>
        <taxon>Apocrita</taxon>
        <taxon>Aculeata</taxon>
        <taxon>Formicoidea</taxon>
        <taxon>Formicidae</taxon>
        <taxon>Myrmicinae</taxon>
        <taxon>Trachymyrmex</taxon>
    </lineage>
</organism>
<name>A0A195EUE7_9HYME</name>
<accession>A0A195EUE7</accession>
<keyword evidence="3" id="KW-1185">Reference proteome</keyword>